<sequence>MLRTPARRCLRLRGTLPCASDSAGPRSCGSLLRCPPCVPANQPRNSQRDKGGLSSSLTLCLGHCPLFDGTPRRWQSSYGAAPTAAGSFGAPSMSSVAPSAALHSSINQSGSTATSTAAPSTQQGSITVTYSPGSDSSGDGLTLPTTVLTGHCDVISETLSKVDELLQQKKAQEALGTGADILTAEGIDEMVDELKEITSSEVEVLVGQMRLPAVVQKAGMHELRRSLYYATSLKARDWVGEAQYTTLMRALTVEFLRRDSEGVLAPDDVLYITTQMVTANFYNRHLWNRMEKSLLLLRNFETIDMATIKALSTKLFKTRRGCARETLDVRRKILSAMVRRVSTLANEFDLPSLLGLLQCYTTHDMAPQPLQALAIRATNHVGELTPQECATLSHVLRRFRLLRLETCERLVDRICTSDELNQHMAHSALQAIRTCYNQVSDAGRNALHAEPTRQKLRAMGEQICCRLQEASFPSMRVILHVLDIIVTLRIYVPKKSLQSLFHQAHQMVQVVVEQKDDLIDPNTGKRVRPITMEQGRQLHALLLHYGSDLCPELQTLLKECFKDGLLPDEASL</sequence>
<evidence type="ECO:0000256" key="1">
    <source>
        <dbReference type="SAM" id="MobiDB-lite"/>
    </source>
</evidence>
<evidence type="ECO:0000259" key="2">
    <source>
        <dbReference type="Pfam" id="PF26179"/>
    </source>
</evidence>
<dbReference type="OrthoDB" id="277244at2759"/>
<dbReference type="AlphaFoldDB" id="A0A0N1IGU4"/>
<dbReference type="EMBL" id="LJSK01000409">
    <property type="protein sequence ID" value="KPI83240.1"/>
    <property type="molecule type" value="Genomic_DNA"/>
</dbReference>
<feature type="region of interest" description="Disordered" evidence="1">
    <location>
        <begin position="106"/>
        <end position="142"/>
    </location>
</feature>
<feature type="compositionally biased region" description="Low complexity" evidence="1">
    <location>
        <begin position="108"/>
        <end position="125"/>
    </location>
</feature>
<dbReference type="CDD" id="cd23738">
    <property type="entry name" value="RESC10"/>
    <property type="match status" value="1"/>
</dbReference>
<accession>A0A0N1IGU4</accession>
<feature type="domain" description="Mitochondrial RNA binding complex 1 subunit" evidence="2">
    <location>
        <begin position="93"/>
        <end position="572"/>
    </location>
</feature>
<dbReference type="InterPro" id="IPR059087">
    <property type="entry name" value="RESC10"/>
</dbReference>
<protein>
    <submittedName>
        <fullName evidence="3">Putative mitochondrial RNA binding complex 1 subunit</fullName>
    </submittedName>
</protein>
<gene>
    <name evidence="3" type="ORF">ABL78_7730</name>
</gene>
<name>A0A0N1IGU4_LEPSE</name>
<reference evidence="3 4" key="1">
    <citation type="journal article" date="2015" name="PLoS Pathog.">
        <title>Leptomonas seymouri: Adaptations to the Dixenous Life Cycle Analyzed by Genome Sequencing, Transcriptome Profiling and Co-infection with Leishmania donovani.</title>
        <authorList>
            <person name="Kraeva N."/>
            <person name="Butenko A."/>
            <person name="Hlavacova J."/>
            <person name="Kostygov A."/>
            <person name="Myskova J."/>
            <person name="Grybchuk D."/>
            <person name="Lestinova T."/>
            <person name="Votypka J."/>
            <person name="Volf P."/>
            <person name="Opperdoes F."/>
            <person name="Flegontov P."/>
            <person name="Lukes J."/>
            <person name="Yurchenko V."/>
        </authorList>
    </citation>
    <scope>NUCLEOTIDE SEQUENCE [LARGE SCALE GENOMIC DNA]</scope>
    <source>
        <strain evidence="3 4">ATCC 30220</strain>
    </source>
</reference>
<proteinExistence type="predicted"/>
<dbReference type="OMA" id="RHLWNRM"/>
<dbReference type="VEuPathDB" id="TriTrypDB:Lsey_0409_0020"/>
<dbReference type="Proteomes" id="UP000038009">
    <property type="component" value="Unassembled WGS sequence"/>
</dbReference>
<keyword evidence="4" id="KW-1185">Reference proteome</keyword>
<evidence type="ECO:0000313" key="4">
    <source>
        <dbReference type="Proteomes" id="UP000038009"/>
    </source>
</evidence>
<comment type="caution">
    <text evidence="3">The sequence shown here is derived from an EMBL/GenBank/DDBJ whole genome shotgun (WGS) entry which is preliminary data.</text>
</comment>
<feature type="compositionally biased region" description="Polar residues" evidence="1">
    <location>
        <begin position="126"/>
        <end position="142"/>
    </location>
</feature>
<organism evidence="3 4">
    <name type="scientific">Leptomonas seymouri</name>
    <dbReference type="NCBI Taxonomy" id="5684"/>
    <lineage>
        <taxon>Eukaryota</taxon>
        <taxon>Discoba</taxon>
        <taxon>Euglenozoa</taxon>
        <taxon>Kinetoplastea</taxon>
        <taxon>Metakinetoplastina</taxon>
        <taxon>Trypanosomatida</taxon>
        <taxon>Trypanosomatidae</taxon>
        <taxon>Leishmaniinae</taxon>
        <taxon>Leptomonas</taxon>
    </lineage>
</organism>
<dbReference type="Pfam" id="PF26179">
    <property type="entry name" value="RESC10"/>
    <property type="match status" value="1"/>
</dbReference>
<evidence type="ECO:0000313" key="3">
    <source>
        <dbReference type="EMBL" id="KPI83240.1"/>
    </source>
</evidence>